<dbReference type="AlphaFoldDB" id="A0A941JBZ8"/>
<comment type="caution">
    <text evidence="2">The sequence shown here is derived from an EMBL/GenBank/DDBJ whole genome shotgun (WGS) entry which is preliminary data.</text>
</comment>
<name>A0A941JBZ8_9BACI</name>
<sequence>MDIFNRNRERNPDDHFSNLMFGRKPEPEQEESKVDYLQLMASVETLMGLYSQYKPTIDKINLDPLIAKFLKKNKKIKAALYRDSLPLINAEHLVCQAHKLLALRF</sequence>
<protein>
    <submittedName>
        <fullName evidence="2">Uncharacterized protein</fullName>
    </submittedName>
</protein>
<feature type="compositionally biased region" description="Basic and acidic residues" evidence="1">
    <location>
        <begin position="1"/>
        <end position="16"/>
    </location>
</feature>
<evidence type="ECO:0000313" key="3">
    <source>
        <dbReference type="Proteomes" id="UP000680045"/>
    </source>
</evidence>
<dbReference type="EMBL" id="JAGTPW010000080">
    <property type="protein sequence ID" value="MBR8646229.1"/>
    <property type="molecule type" value="Genomic_DNA"/>
</dbReference>
<evidence type="ECO:0000313" key="2">
    <source>
        <dbReference type="EMBL" id="MBR8646229.1"/>
    </source>
</evidence>
<accession>A0A941JBZ8</accession>
<feature type="region of interest" description="Disordered" evidence="1">
    <location>
        <begin position="1"/>
        <end position="27"/>
    </location>
</feature>
<evidence type="ECO:0000256" key="1">
    <source>
        <dbReference type="SAM" id="MobiDB-lite"/>
    </source>
</evidence>
<reference evidence="2" key="1">
    <citation type="submission" date="2021-04" db="EMBL/GenBank/DDBJ databases">
        <title>Whole genome sequencing of Enterococci isolates from hospitalized patients.</title>
        <authorList>
            <person name="Ogoti B.M."/>
            <person name="Onyambu F.G."/>
        </authorList>
    </citation>
    <scope>NUCLEOTIDE SEQUENCE</scope>
    <source>
        <strain evidence="2">242</strain>
    </source>
</reference>
<dbReference type="Proteomes" id="UP000680045">
    <property type="component" value="Unassembled WGS sequence"/>
</dbReference>
<proteinExistence type="predicted"/>
<organism evidence="2 3">
    <name type="scientific">Peribacillus frigoritolerans</name>
    <dbReference type="NCBI Taxonomy" id="450367"/>
    <lineage>
        <taxon>Bacteria</taxon>
        <taxon>Bacillati</taxon>
        <taxon>Bacillota</taxon>
        <taxon>Bacilli</taxon>
        <taxon>Bacillales</taxon>
        <taxon>Bacillaceae</taxon>
        <taxon>Peribacillus</taxon>
    </lineage>
</organism>
<gene>
    <name evidence="2" type="ORF">KEH51_27725</name>
</gene>